<evidence type="ECO:0000313" key="3">
    <source>
        <dbReference type="Proteomes" id="UP001154240"/>
    </source>
</evidence>
<gene>
    <name evidence="2" type="ORF">OLX77_08360</name>
</gene>
<reference evidence="2" key="2">
    <citation type="submission" date="2022-10" db="EMBL/GenBank/DDBJ databases">
        <authorList>
            <person name="Aronson H.S."/>
        </authorList>
    </citation>
    <scope>NUCLEOTIDE SEQUENCE</scope>
    <source>
        <strain evidence="2">RS19-109</strain>
    </source>
</reference>
<dbReference type="EMBL" id="JAPHEH010000001">
    <property type="protein sequence ID" value="MDG4476166.1"/>
    <property type="molecule type" value="Genomic_DNA"/>
</dbReference>
<evidence type="ECO:0000313" key="2">
    <source>
        <dbReference type="EMBL" id="MDG4476166.1"/>
    </source>
</evidence>
<proteinExistence type="predicted"/>
<dbReference type="RefSeq" id="WP_307633136.1">
    <property type="nucleotide sequence ID" value="NZ_JAPHEH010000001.1"/>
</dbReference>
<dbReference type="PANTHER" id="PTHR35812:SF1">
    <property type="entry name" value="LIPOPROTEIN"/>
    <property type="match status" value="1"/>
</dbReference>
<evidence type="ECO:0000259" key="1">
    <source>
        <dbReference type="Pfam" id="PF07603"/>
    </source>
</evidence>
<reference evidence="2" key="1">
    <citation type="journal article" date="2022" name="bioRxiv">
        <title>Thiovibrio frasassiensisgen. nov., sp. nov., an autotrophic, elemental sulfur disproportionating bacterium isolated from sulfidic karst sediment, and proposal of Thiovibrionaceae fam. nov.</title>
        <authorList>
            <person name="Aronson H."/>
            <person name="Thomas C."/>
            <person name="Bhattacharyya M."/>
            <person name="Eckstein S."/>
            <person name="Jensen S."/>
            <person name="Barco R."/>
            <person name="Macalady J."/>
            <person name="Amend J."/>
        </authorList>
    </citation>
    <scope>NUCLEOTIDE SEQUENCE</scope>
    <source>
        <strain evidence="2">RS19-109</strain>
    </source>
</reference>
<dbReference type="Proteomes" id="UP001154240">
    <property type="component" value="Unassembled WGS sequence"/>
</dbReference>
<sequence>MKTGLLHTGQLFCYDGTGTVIPCQDSSQDGEFRLGLPWPTPRFSLRSQVVFDHLTGFTWPRDANLGEFPMTWQEALDFIAEMNRRKWSGFDDWRLPNRRELRSLMSYQTKNPSLPENHPFTNIFLGWYWSSTTAAIHPAYAWWIHLEGARMFYGRKDQNSLLWPVRGTGYDLLPKTGQKICHDPFGREIPCQGTGQDGEQQRGFAWPQPRFTDLGETVLDNLTKLIWLKNADAGGKTMSWSGALDLISEINSRGLHGSNEWRLPDINALESLVDCSQAEPALPTDHPFLQVREAYWSSTTSFFETDWAWALYLHKGALGVGHKKGESFFVWPVRVAGQED</sequence>
<accession>A0A9X4RLI6</accession>
<keyword evidence="3" id="KW-1185">Reference proteome</keyword>
<dbReference type="AlphaFoldDB" id="A0A9X4RLI6"/>
<feature type="domain" description="Lcl C-terminal" evidence="1">
    <location>
        <begin position="49"/>
        <end position="166"/>
    </location>
</feature>
<comment type="caution">
    <text evidence="2">The sequence shown here is derived from an EMBL/GenBank/DDBJ whole genome shotgun (WGS) entry which is preliminary data.</text>
</comment>
<protein>
    <submittedName>
        <fullName evidence="2">DUF1566 domain-containing protein</fullName>
    </submittedName>
</protein>
<dbReference type="Pfam" id="PF07603">
    <property type="entry name" value="Lcl_C"/>
    <property type="match status" value="2"/>
</dbReference>
<dbReference type="PANTHER" id="PTHR35812">
    <property type="entry name" value="LIPOPROTEIN"/>
    <property type="match status" value="1"/>
</dbReference>
<organism evidence="2 3">
    <name type="scientific">Thiovibrio frasassiensis</name>
    <dbReference type="NCBI Taxonomy" id="2984131"/>
    <lineage>
        <taxon>Bacteria</taxon>
        <taxon>Pseudomonadati</taxon>
        <taxon>Thermodesulfobacteriota</taxon>
        <taxon>Desulfobulbia</taxon>
        <taxon>Desulfobulbales</taxon>
        <taxon>Thiovibrionaceae</taxon>
        <taxon>Thiovibrio</taxon>
    </lineage>
</organism>
<feature type="domain" description="Lcl C-terminal" evidence="1">
    <location>
        <begin position="216"/>
        <end position="334"/>
    </location>
</feature>
<dbReference type="InterPro" id="IPR011460">
    <property type="entry name" value="Lcl_C"/>
</dbReference>
<name>A0A9X4RLI6_9BACT</name>